<dbReference type="PROSITE" id="PS51323">
    <property type="entry name" value="IGFBP_N_2"/>
    <property type="match status" value="1"/>
</dbReference>
<dbReference type="GO" id="GO:0031012">
    <property type="term" value="C:extracellular matrix"/>
    <property type="evidence" value="ECO:0007669"/>
    <property type="project" value="TreeGrafter"/>
</dbReference>
<dbReference type="Pfam" id="PF00093">
    <property type="entry name" value="VWC"/>
    <property type="match status" value="1"/>
</dbReference>
<dbReference type="SMART" id="SM00214">
    <property type="entry name" value="VWC"/>
    <property type="match status" value="1"/>
</dbReference>
<dbReference type="PROSITE" id="PS50184">
    <property type="entry name" value="VWFC_2"/>
    <property type="match status" value="1"/>
</dbReference>
<dbReference type="PROSITE" id="PS00222">
    <property type="entry name" value="IGFBP_N_1"/>
    <property type="match status" value="1"/>
</dbReference>
<dbReference type="PROSITE" id="PS01208">
    <property type="entry name" value="VWFC_1"/>
    <property type="match status" value="1"/>
</dbReference>
<gene>
    <name evidence="7" type="primary">CCN5</name>
</gene>
<dbReference type="GO" id="GO:0005615">
    <property type="term" value="C:extracellular space"/>
    <property type="evidence" value="ECO:0007669"/>
    <property type="project" value="TreeGrafter"/>
</dbReference>
<evidence type="ECO:0000256" key="4">
    <source>
        <dbReference type="SAM" id="SignalP"/>
    </source>
</evidence>
<dbReference type="GO" id="GO:0007155">
    <property type="term" value="P:cell adhesion"/>
    <property type="evidence" value="ECO:0007669"/>
    <property type="project" value="TreeGrafter"/>
</dbReference>
<reference evidence="7" key="3">
    <citation type="submission" date="2025-09" db="UniProtKB">
        <authorList>
            <consortium name="Ensembl"/>
        </authorList>
    </citation>
    <scope>IDENTIFICATION</scope>
</reference>
<feature type="compositionally biased region" description="Low complexity" evidence="3">
    <location>
        <begin position="362"/>
        <end position="376"/>
    </location>
</feature>
<keyword evidence="2" id="KW-1015">Disulfide bond</keyword>
<reference evidence="7" key="1">
    <citation type="submission" date="2020-10" db="EMBL/GenBank/DDBJ databases">
        <title>Catharus ustulatus (Swainson's thrush) genome, bCatUst1, primary haplotype v2.</title>
        <authorList>
            <person name="Delmore K."/>
            <person name="Vafadar M."/>
            <person name="Formenti G."/>
            <person name="Chow W."/>
            <person name="Pelan S."/>
            <person name="Howe K."/>
            <person name="Rhie A."/>
            <person name="Mountcastle J."/>
            <person name="Haase B."/>
            <person name="Fedrigo O."/>
            <person name="Jarvis E.D."/>
        </authorList>
    </citation>
    <scope>NUCLEOTIDE SEQUENCE [LARGE SCALE GENOMIC DNA]</scope>
</reference>
<dbReference type="Ensembl" id="ENSCUST00005016599.1">
    <property type="protein sequence ID" value="ENSCUSP00005015991.1"/>
    <property type="gene ID" value="ENSCUSG00005010265.1"/>
</dbReference>
<dbReference type="GO" id="GO:0045597">
    <property type="term" value="P:positive regulation of cell differentiation"/>
    <property type="evidence" value="ECO:0007669"/>
    <property type="project" value="TreeGrafter"/>
</dbReference>
<name>A0A8C3UR73_CATUS</name>
<dbReference type="SUPFAM" id="SSF57184">
    <property type="entry name" value="Growth factor receptor domain"/>
    <property type="match status" value="1"/>
</dbReference>
<sequence length="401" mass="43288">MRLQLEKQLLFLSLLCILSKVCAQLCRRPCYCPWVPPRCPRGSPLVLDGCGCCKICARRLGEPCDFLHVCDQSQGLVCDYSSASAGTGGTCNFEDDEEGCEVNGRVYRDGEVFQPSCKIQCHCLDGGFTCIPLCQEDVRLPTPDCPHPRRVEIPGKCCPEWICEAPDQHLLRDARAGKRQLQGGDAHGNLWGWLRNISRRLLCHAGLCLQQHREPHSTCSNLPFPPHVLSCSPRGSVPAAATPLPGVGHGVERLLGHLRAGLCHPRVQPEPLLPAGDPEAALHAPSLPGAARSVPGEKRSSSVAVPTPDSPWSQLLILAKSLAQTHGTVVMVKMEDVSIGKTEKTLSTLAAKEAGNRRTRSPCHPSPASSAHPSAPGRVSGQHSEFLRLNEMGNGEILLQA</sequence>
<dbReference type="GO" id="GO:0007165">
    <property type="term" value="P:signal transduction"/>
    <property type="evidence" value="ECO:0007669"/>
    <property type="project" value="TreeGrafter"/>
</dbReference>
<dbReference type="InterPro" id="IPR017891">
    <property type="entry name" value="Insulin_GF-bd_Cys-rich_CS"/>
</dbReference>
<protein>
    <submittedName>
        <fullName evidence="7">Cellular communication network factor 5</fullName>
    </submittedName>
</protein>
<organism evidence="7 8">
    <name type="scientific">Catharus ustulatus</name>
    <name type="common">Russet-backed thrush</name>
    <name type="synonym">Hylocichla ustulatus</name>
    <dbReference type="NCBI Taxonomy" id="91951"/>
    <lineage>
        <taxon>Eukaryota</taxon>
        <taxon>Metazoa</taxon>
        <taxon>Chordata</taxon>
        <taxon>Craniata</taxon>
        <taxon>Vertebrata</taxon>
        <taxon>Euteleostomi</taxon>
        <taxon>Archelosauria</taxon>
        <taxon>Archosauria</taxon>
        <taxon>Dinosauria</taxon>
        <taxon>Saurischia</taxon>
        <taxon>Theropoda</taxon>
        <taxon>Coelurosauria</taxon>
        <taxon>Aves</taxon>
        <taxon>Neognathae</taxon>
        <taxon>Neoaves</taxon>
        <taxon>Telluraves</taxon>
        <taxon>Australaves</taxon>
        <taxon>Passeriformes</taxon>
        <taxon>Turdidae</taxon>
        <taxon>Catharus</taxon>
    </lineage>
</organism>
<dbReference type="PANTHER" id="PTHR11348:SF22">
    <property type="entry name" value="CCN FAMILY MEMBER 5"/>
    <property type="match status" value="1"/>
</dbReference>
<feature type="chain" id="PRO_5034960216" evidence="4">
    <location>
        <begin position="24"/>
        <end position="401"/>
    </location>
</feature>
<dbReference type="Pfam" id="PF00219">
    <property type="entry name" value="IGFBP"/>
    <property type="match status" value="1"/>
</dbReference>
<dbReference type="PANTHER" id="PTHR11348">
    <property type="entry name" value="CONNECTIVE TISSUE GROWTH FACTOR-RELATED"/>
    <property type="match status" value="1"/>
</dbReference>
<dbReference type="AlphaFoldDB" id="A0A8C3UR73"/>
<feature type="region of interest" description="Disordered" evidence="3">
    <location>
        <begin position="269"/>
        <end position="308"/>
    </location>
</feature>
<dbReference type="InterPro" id="IPR001007">
    <property type="entry name" value="VWF_dom"/>
</dbReference>
<keyword evidence="8" id="KW-1185">Reference proteome</keyword>
<evidence type="ECO:0000313" key="7">
    <source>
        <dbReference type="Ensembl" id="ENSCUSP00005015991.1"/>
    </source>
</evidence>
<dbReference type="SMART" id="SM00121">
    <property type="entry name" value="IB"/>
    <property type="match status" value="1"/>
</dbReference>
<feature type="region of interest" description="Disordered" evidence="3">
    <location>
        <begin position="351"/>
        <end position="382"/>
    </location>
</feature>
<evidence type="ECO:0000256" key="3">
    <source>
        <dbReference type="SAM" id="MobiDB-lite"/>
    </source>
</evidence>
<evidence type="ECO:0000259" key="6">
    <source>
        <dbReference type="PROSITE" id="PS51323"/>
    </source>
</evidence>
<dbReference type="InterPro" id="IPR000867">
    <property type="entry name" value="IGFBP-like"/>
</dbReference>
<feature type="domain" description="VWFC" evidence="5">
    <location>
        <begin position="98"/>
        <end position="164"/>
    </location>
</feature>
<dbReference type="GO" id="GO:0005178">
    <property type="term" value="F:integrin binding"/>
    <property type="evidence" value="ECO:0007669"/>
    <property type="project" value="TreeGrafter"/>
</dbReference>
<dbReference type="GO" id="GO:0008201">
    <property type="term" value="F:heparin binding"/>
    <property type="evidence" value="ECO:0007669"/>
    <property type="project" value="TreeGrafter"/>
</dbReference>
<feature type="signal peptide" evidence="4">
    <location>
        <begin position="1"/>
        <end position="23"/>
    </location>
</feature>
<evidence type="ECO:0000313" key="8">
    <source>
        <dbReference type="Proteomes" id="UP000694563"/>
    </source>
</evidence>
<dbReference type="InterPro" id="IPR050941">
    <property type="entry name" value="CCN"/>
</dbReference>
<evidence type="ECO:0000256" key="2">
    <source>
        <dbReference type="ARBA" id="ARBA00023157"/>
    </source>
</evidence>
<reference evidence="7" key="2">
    <citation type="submission" date="2025-08" db="UniProtKB">
        <authorList>
            <consortium name="Ensembl"/>
        </authorList>
    </citation>
    <scope>IDENTIFICATION</scope>
</reference>
<dbReference type="Proteomes" id="UP000694563">
    <property type="component" value="Chromosome 17"/>
</dbReference>
<feature type="domain" description="IGFBP N-terminal" evidence="6">
    <location>
        <begin position="18"/>
        <end position="94"/>
    </location>
</feature>
<keyword evidence="1 4" id="KW-0732">Signal</keyword>
<dbReference type="SUPFAM" id="SSF57603">
    <property type="entry name" value="FnI-like domain"/>
    <property type="match status" value="1"/>
</dbReference>
<dbReference type="InterPro" id="IPR009030">
    <property type="entry name" value="Growth_fac_rcpt_cys_sf"/>
</dbReference>
<evidence type="ECO:0000256" key="1">
    <source>
        <dbReference type="ARBA" id="ARBA00022729"/>
    </source>
</evidence>
<proteinExistence type="predicted"/>
<evidence type="ECO:0000259" key="5">
    <source>
        <dbReference type="PROSITE" id="PS50184"/>
    </source>
</evidence>
<accession>A0A8C3UR73</accession>